<comment type="caution">
    <text evidence="2">The sequence shown here is derived from an EMBL/GenBank/DDBJ whole genome shotgun (WGS) entry which is preliminary data.</text>
</comment>
<accession>A0ABN3EQY9</accession>
<evidence type="ECO:0000313" key="2">
    <source>
        <dbReference type="EMBL" id="GAA2266867.1"/>
    </source>
</evidence>
<sequence>MLVHRSAHARNFTVLPNAVLQDRRLSLAARGLLADLLSRPERWREDARQIADSSTDSRAAVRKALKELIVAGYYRVEKIRMPDGTIRSEAHVYDTPQIPGLSEAKELLEAAKPQVEPSVPRPASGPSDSGHAGAHVVKNLVKEPSLPSAGLAVGSPAVPAERRPEATGGRAGSSVEDLDGPLRAAALALYQVLGAQPRLRLGEAEVAELAPLVAEWLAVGSGPAELAAALLPGLPETIHSPVGVIRSRLLRKLPMQPVPVERTAWASRMYECDECRDPMASPGLCGPCSGRPDPASKIGSGAHATAAGVARVRAVMRPRPKSLVAGGA</sequence>
<evidence type="ECO:0000256" key="1">
    <source>
        <dbReference type="SAM" id="MobiDB-lite"/>
    </source>
</evidence>
<keyword evidence="3" id="KW-1185">Reference proteome</keyword>
<protein>
    <recommendedName>
        <fullName evidence="4">Helix-turn-helix domain-containing protein</fullName>
    </recommendedName>
</protein>
<dbReference type="Proteomes" id="UP001500305">
    <property type="component" value="Unassembled WGS sequence"/>
</dbReference>
<gene>
    <name evidence="2" type="ORF">GCM10010430_59970</name>
</gene>
<evidence type="ECO:0008006" key="4">
    <source>
        <dbReference type="Google" id="ProtNLM"/>
    </source>
</evidence>
<proteinExistence type="predicted"/>
<name>A0ABN3EQY9_9ACTN</name>
<evidence type="ECO:0000313" key="3">
    <source>
        <dbReference type="Proteomes" id="UP001500305"/>
    </source>
</evidence>
<organism evidence="2 3">
    <name type="scientific">Kitasatospora cystarginea</name>
    <dbReference type="NCBI Taxonomy" id="58350"/>
    <lineage>
        <taxon>Bacteria</taxon>
        <taxon>Bacillati</taxon>
        <taxon>Actinomycetota</taxon>
        <taxon>Actinomycetes</taxon>
        <taxon>Kitasatosporales</taxon>
        <taxon>Streptomycetaceae</taxon>
        <taxon>Kitasatospora</taxon>
    </lineage>
</organism>
<feature type="region of interest" description="Disordered" evidence="1">
    <location>
        <begin position="147"/>
        <end position="177"/>
    </location>
</feature>
<feature type="region of interest" description="Disordered" evidence="1">
    <location>
        <begin position="110"/>
        <end position="133"/>
    </location>
</feature>
<dbReference type="RefSeq" id="WP_344639655.1">
    <property type="nucleotide sequence ID" value="NZ_BAAATR010000034.1"/>
</dbReference>
<dbReference type="EMBL" id="BAAATR010000034">
    <property type="protein sequence ID" value="GAA2266867.1"/>
    <property type="molecule type" value="Genomic_DNA"/>
</dbReference>
<reference evidence="2 3" key="1">
    <citation type="journal article" date="2019" name="Int. J. Syst. Evol. Microbiol.">
        <title>The Global Catalogue of Microorganisms (GCM) 10K type strain sequencing project: providing services to taxonomists for standard genome sequencing and annotation.</title>
        <authorList>
            <consortium name="The Broad Institute Genomics Platform"/>
            <consortium name="The Broad Institute Genome Sequencing Center for Infectious Disease"/>
            <person name="Wu L."/>
            <person name="Ma J."/>
        </authorList>
    </citation>
    <scope>NUCLEOTIDE SEQUENCE [LARGE SCALE GENOMIC DNA]</scope>
    <source>
        <strain evidence="2 3">JCM 7356</strain>
    </source>
</reference>